<evidence type="ECO:0000256" key="3">
    <source>
        <dbReference type="ARBA" id="ARBA00023315"/>
    </source>
</evidence>
<keyword evidence="3 4" id="KW-0012">Acyltransferase</keyword>
<dbReference type="PANTHER" id="PTHR43072">
    <property type="entry name" value="N-ACETYLTRANSFERASE"/>
    <property type="match status" value="1"/>
</dbReference>
<dbReference type="InterPro" id="IPR016181">
    <property type="entry name" value="Acyl_CoA_acyltransferase"/>
</dbReference>
<feature type="binding site" evidence="4">
    <location>
        <position position="351"/>
    </location>
    <ligand>
        <name>1D-myo-inositol 2-(L-cysteinylamino)-2-deoxy-alpha-D-glucopyranoside</name>
        <dbReference type="ChEBI" id="CHEBI:58887"/>
    </ligand>
</feature>
<dbReference type="InterPro" id="IPR000182">
    <property type="entry name" value="GNAT_dom"/>
</dbReference>
<sequence>MARVSLSLRFLDQTDAASAAAFREVAEAATRFDGYHPFNEQSLLDATAGRRRAALIVGAAQGDNATGSTADTTETADTDGAGTAGADTGTSAGADPDADTVVGAAIIGHGELDLVVVPEHRRRGFGTDAVEALLSEIDASGTDAAKAGPANSDAVKAFSELTAWAHGDHPGARALAPRFGFAPVRTLLQLRMPLSDDESSSDTVPAVSGESGSSPAQTGPSTSAPPIVISEFRPGVDEAEWVALNALTFASHPEQGAVTLADLADRKAEPWFDAGDFLLARDVPDAPAGEGRLIGYNWLKIEEPDAEGHRLGEIYVIGVHPDAAGRGLGRILMQAGLRRLRARGCTTAALYVEADNEGAVHLYRSLGFVDHTIDVQYRRAPHRSAEL</sequence>
<keyword evidence="1 4" id="KW-0808">Transferase</keyword>
<comment type="similarity">
    <text evidence="4">Belongs to the acetyltransferase family. MshD subfamily.</text>
</comment>
<feature type="domain" description="N-acetyltransferase" evidence="6">
    <location>
        <begin position="227"/>
        <end position="387"/>
    </location>
</feature>
<dbReference type="Proteomes" id="UP001501803">
    <property type="component" value="Unassembled WGS sequence"/>
</dbReference>
<evidence type="ECO:0000256" key="2">
    <source>
        <dbReference type="ARBA" id="ARBA00022737"/>
    </source>
</evidence>
<comment type="function">
    <text evidence="4">Catalyzes the transfer of acetyl from acetyl-CoA to desacetylmycothiol (Cys-GlcN-Ins) to form mycothiol.</text>
</comment>
<reference evidence="8" key="1">
    <citation type="journal article" date="2019" name="Int. J. Syst. Evol. Microbiol.">
        <title>The Global Catalogue of Microorganisms (GCM) 10K type strain sequencing project: providing services to taxonomists for standard genome sequencing and annotation.</title>
        <authorList>
            <consortium name="The Broad Institute Genomics Platform"/>
            <consortium name="The Broad Institute Genome Sequencing Center for Infectious Disease"/>
            <person name="Wu L."/>
            <person name="Ma J."/>
        </authorList>
    </citation>
    <scope>NUCLEOTIDE SEQUENCE [LARGE SCALE GENOMIC DNA]</scope>
    <source>
        <strain evidence="8">JCM 17021</strain>
    </source>
</reference>
<protein>
    <recommendedName>
        <fullName evidence="4">Mycothiol acetyltransferase</fullName>
        <shortName evidence="4">MSH acetyltransferase</shortName>
        <ecNumber evidence="4">2.3.1.189</ecNumber>
    </recommendedName>
    <alternativeName>
        <fullName evidence="4">Mycothiol synthase</fullName>
    </alternativeName>
</protein>
<feature type="binding site" evidence="4">
    <location>
        <begin position="114"/>
        <end position="116"/>
    </location>
    <ligand>
        <name>acetyl-CoA</name>
        <dbReference type="ChEBI" id="CHEBI:57288"/>
        <label>1</label>
    </ligand>
</feature>
<feature type="binding site" evidence="4">
    <location>
        <position position="313"/>
    </location>
    <ligand>
        <name>1D-myo-inositol 2-(L-cysteinylamino)-2-deoxy-alpha-D-glucopyranoside</name>
        <dbReference type="ChEBI" id="CHEBI:58887"/>
    </ligand>
</feature>
<dbReference type="HAMAP" id="MF_01698">
    <property type="entry name" value="MshD"/>
    <property type="match status" value="1"/>
</dbReference>
<dbReference type="Pfam" id="PF00583">
    <property type="entry name" value="Acetyltransf_1"/>
    <property type="match status" value="1"/>
</dbReference>
<evidence type="ECO:0000256" key="1">
    <source>
        <dbReference type="ARBA" id="ARBA00022679"/>
    </source>
</evidence>
<feature type="binding site" evidence="4">
    <location>
        <position position="254"/>
    </location>
    <ligand>
        <name>1D-myo-inositol 2-(L-cysteinylamino)-2-deoxy-alpha-D-glucopyranoside</name>
        <dbReference type="ChEBI" id="CHEBI:58887"/>
    </ligand>
</feature>
<name>A0ABP7KXY3_9MICO</name>
<dbReference type="SUPFAM" id="SSF55729">
    <property type="entry name" value="Acyl-CoA N-acyltransferases (Nat)"/>
    <property type="match status" value="2"/>
</dbReference>
<evidence type="ECO:0000256" key="5">
    <source>
        <dbReference type="SAM" id="MobiDB-lite"/>
    </source>
</evidence>
<feature type="binding site" evidence="4">
    <location>
        <position position="40"/>
    </location>
    <ligand>
        <name>1D-myo-inositol 2-(L-cysteinylamino)-2-deoxy-alpha-D-glucopyranoside</name>
        <dbReference type="ChEBI" id="CHEBI:58887"/>
    </ligand>
</feature>
<comment type="catalytic activity">
    <reaction evidence="4">
        <text>1D-myo-inositol 2-(L-cysteinylamino)-2-deoxy-alpha-D-glucopyranoside + acetyl-CoA = mycothiol + CoA + H(+)</text>
        <dbReference type="Rhea" id="RHEA:26172"/>
        <dbReference type="ChEBI" id="CHEBI:15378"/>
        <dbReference type="ChEBI" id="CHEBI:16768"/>
        <dbReference type="ChEBI" id="CHEBI:57287"/>
        <dbReference type="ChEBI" id="CHEBI:57288"/>
        <dbReference type="ChEBI" id="CHEBI:58887"/>
        <dbReference type="EC" id="2.3.1.189"/>
    </reaction>
</comment>
<feature type="region of interest" description="Disordered" evidence="5">
    <location>
        <begin position="194"/>
        <end position="227"/>
    </location>
</feature>
<dbReference type="CDD" id="cd04301">
    <property type="entry name" value="NAT_SF"/>
    <property type="match status" value="1"/>
</dbReference>
<organism evidence="7 8">
    <name type="scientific">Leifsonia kafniensis</name>
    <dbReference type="NCBI Taxonomy" id="475957"/>
    <lineage>
        <taxon>Bacteria</taxon>
        <taxon>Bacillati</taxon>
        <taxon>Actinomycetota</taxon>
        <taxon>Actinomycetes</taxon>
        <taxon>Micrococcales</taxon>
        <taxon>Microbacteriaceae</taxon>
        <taxon>Leifsonia</taxon>
    </lineage>
</organism>
<feature type="binding site" evidence="4">
    <location>
        <begin position="324"/>
        <end position="330"/>
    </location>
    <ligand>
        <name>acetyl-CoA</name>
        <dbReference type="ChEBI" id="CHEBI:57288"/>
        <label>2</label>
    </ligand>
</feature>
<comment type="subunit">
    <text evidence="4">Monomer.</text>
</comment>
<dbReference type="PROSITE" id="PS51186">
    <property type="entry name" value="GNAT"/>
    <property type="match status" value="2"/>
</dbReference>
<feature type="compositionally biased region" description="Polar residues" evidence="5">
    <location>
        <begin position="210"/>
        <end position="224"/>
    </location>
</feature>
<feature type="binding site" evidence="4">
    <location>
        <begin position="317"/>
        <end position="319"/>
    </location>
    <ligand>
        <name>acetyl-CoA</name>
        <dbReference type="ChEBI" id="CHEBI:57288"/>
        <label>2</label>
    </ligand>
</feature>
<evidence type="ECO:0000313" key="7">
    <source>
        <dbReference type="EMBL" id="GAA3889791.1"/>
    </source>
</evidence>
<keyword evidence="8" id="KW-1185">Reference proteome</keyword>
<dbReference type="EMBL" id="BAABCN010000012">
    <property type="protein sequence ID" value="GAA3889791.1"/>
    <property type="molecule type" value="Genomic_DNA"/>
</dbReference>
<feature type="domain" description="N-acetyltransferase" evidence="6">
    <location>
        <begin position="33"/>
        <end position="197"/>
    </location>
</feature>
<dbReference type="EC" id="2.3.1.189" evidence="4"/>
<evidence type="ECO:0000313" key="8">
    <source>
        <dbReference type="Proteomes" id="UP001501803"/>
    </source>
</evidence>
<evidence type="ECO:0000259" key="6">
    <source>
        <dbReference type="PROSITE" id="PS51186"/>
    </source>
</evidence>
<dbReference type="Gene3D" id="3.40.630.30">
    <property type="match status" value="1"/>
</dbReference>
<keyword evidence="2 4" id="KW-0677">Repeat</keyword>
<feature type="compositionally biased region" description="Low complexity" evidence="5">
    <location>
        <begin position="65"/>
        <end position="95"/>
    </location>
</feature>
<dbReference type="InterPro" id="IPR017813">
    <property type="entry name" value="Mycothiol_AcTrfase"/>
</dbReference>
<feature type="binding site" evidence="4">
    <location>
        <position position="300"/>
    </location>
    <ligand>
        <name>1D-myo-inositol 2-(L-cysteinylamino)-2-deoxy-alpha-D-glucopyranoside</name>
        <dbReference type="ChEBI" id="CHEBI:58887"/>
    </ligand>
</feature>
<comment type="caution">
    <text evidence="7">The sequence shown here is derived from an EMBL/GenBank/DDBJ whole genome shotgun (WGS) entry which is preliminary data.</text>
</comment>
<gene>
    <name evidence="4" type="primary">mshD</name>
    <name evidence="7" type="ORF">GCM10022381_34730</name>
</gene>
<dbReference type="PANTHER" id="PTHR43072:SF23">
    <property type="entry name" value="UPF0039 PROTEIN C11D3.02C"/>
    <property type="match status" value="1"/>
</dbReference>
<accession>A0ABP7KXY3</accession>
<feature type="region of interest" description="Disordered" evidence="5">
    <location>
        <begin position="63"/>
        <end position="95"/>
    </location>
</feature>
<dbReference type="NCBIfam" id="TIGR03448">
    <property type="entry name" value="mycothiol_MshD"/>
    <property type="match status" value="1"/>
</dbReference>
<proteinExistence type="inferred from homology"/>
<evidence type="ECO:0000256" key="4">
    <source>
        <dbReference type="HAMAP-Rule" id="MF_01698"/>
    </source>
</evidence>
<feature type="binding site" evidence="4">
    <location>
        <begin position="122"/>
        <end position="127"/>
    </location>
    <ligand>
        <name>acetyl-CoA</name>
        <dbReference type="ChEBI" id="CHEBI:57288"/>
        <label>1</label>
    </ligand>
</feature>
<feature type="binding site" evidence="4">
    <location>
        <begin position="356"/>
        <end position="361"/>
    </location>
    <ligand>
        <name>acetyl-CoA</name>
        <dbReference type="ChEBI" id="CHEBI:57288"/>
        <label>2</label>
    </ligand>
</feature>